<dbReference type="Proteomes" id="UP000494260">
    <property type="component" value="Unassembled WGS sequence"/>
</dbReference>
<dbReference type="EMBL" id="CABVQH010000001">
    <property type="protein sequence ID" value="VWC51596.1"/>
    <property type="molecule type" value="Genomic_DNA"/>
</dbReference>
<evidence type="ECO:0000313" key="4">
    <source>
        <dbReference type="Proteomes" id="UP000494260"/>
    </source>
</evidence>
<keyword evidence="2" id="KW-1133">Transmembrane helix</keyword>
<evidence type="ECO:0000256" key="2">
    <source>
        <dbReference type="SAM" id="Phobius"/>
    </source>
</evidence>
<organism evidence="3 4">
    <name type="scientific">Burkholderia lata (strain ATCC 17760 / DSM 23089 / LMG 22485 / NCIMB 9086 / R18194 / 383)</name>
    <dbReference type="NCBI Taxonomy" id="482957"/>
    <lineage>
        <taxon>Bacteria</taxon>
        <taxon>Pseudomonadati</taxon>
        <taxon>Pseudomonadota</taxon>
        <taxon>Betaproteobacteria</taxon>
        <taxon>Burkholderiales</taxon>
        <taxon>Burkholderiaceae</taxon>
        <taxon>Burkholderia</taxon>
        <taxon>Burkholderia cepacia complex</taxon>
    </lineage>
</organism>
<proteinExistence type="predicted"/>
<feature type="region of interest" description="Disordered" evidence="1">
    <location>
        <begin position="87"/>
        <end position="119"/>
    </location>
</feature>
<gene>
    <name evidence="3" type="ORF">BLA18109_00115</name>
</gene>
<keyword evidence="2" id="KW-0472">Membrane</keyword>
<dbReference type="AlphaFoldDB" id="A0A6P2SZK6"/>
<feature type="transmembrane region" description="Helical" evidence="2">
    <location>
        <begin position="6"/>
        <end position="32"/>
    </location>
</feature>
<evidence type="ECO:0000256" key="1">
    <source>
        <dbReference type="SAM" id="MobiDB-lite"/>
    </source>
</evidence>
<name>A0A6P2SZK6_BURL3</name>
<keyword evidence="2" id="KW-0812">Transmembrane</keyword>
<protein>
    <submittedName>
        <fullName evidence="3">Uncharacterized protein</fullName>
    </submittedName>
</protein>
<accession>A0A6P2SZK6</accession>
<evidence type="ECO:0000313" key="3">
    <source>
        <dbReference type="EMBL" id="VWC51596.1"/>
    </source>
</evidence>
<reference evidence="3 4" key="1">
    <citation type="submission" date="2019-09" db="EMBL/GenBank/DDBJ databases">
        <authorList>
            <person name="Depoorter E."/>
        </authorList>
    </citation>
    <scope>NUCLEOTIDE SEQUENCE [LARGE SCALE GENOMIC DNA]</scope>
    <source>
        <strain evidence="3">R-18109</strain>
    </source>
</reference>
<sequence>MSLIPIMGPGWLFPCANGAASIVLVPLMVLIARQTRKNVRSILTCGRLPFAFLASRDSTPVPAVFTCPQAVCATAVNHGWRIGTQAPRHAARPVPWQRHGHAALPATSTSRRSAQARHS</sequence>